<accession>A0A7X9RYX0</accession>
<dbReference type="InterPro" id="IPR010652">
    <property type="entry name" value="DUF1232"/>
</dbReference>
<keyword evidence="2" id="KW-0812">Transmembrane</keyword>
<dbReference type="EMBL" id="JABANE010000088">
    <property type="protein sequence ID" value="NME71169.1"/>
    <property type="molecule type" value="Genomic_DNA"/>
</dbReference>
<keyword evidence="4" id="KW-0472">Membrane</keyword>
<evidence type="ECO:0000313" key="6">
    <source>
        <dbReference type="EMBL" id="NME71169.1"/>
    </source>
</evidence>
<protein>
    <submittedName>
        <fullName evidence="6">DUF1232 domain-containing protein</fullName>
    </submittedName>
</protein>
<evidence type="ECO:0000256" key="3">
    <source>
        <dbReference type="ARBA" id="ARBA00022989"/>
    </source>
</evidence>
<evidence type="ECO:0000313" key="7">
    <source>
        <dbReference type="Proteomes" id="UP000576082"/>
    </source>
</evidence>
<sequence>MNYKGIVKYIGKESVKFSSKFTEKGFWEKLGKYSQKAGMKLTFYAITLFYTMIDEDTPSGSKLMIMGALGYFIFPLDLIPDIAPGIGFTDDLVALTGAFVNVAMHVKPEHKQNALKKMQQFFGKDISIQQVEL</sequence>
<proteinExistence type="predicted"/>
<reference evidence="6 7" key="1">
    <citation type="submission" date="2020-04" db="EMBL/GenBank/DDBJ databases">
        <title>Flammeovirga sp. SR4, a novel species isolated from seawater.</title>
        <authorList>
            <person name="Wang X."/>
        </authorList>
    </citation>
    <scope>NUCLEOTIDE SEQUENCE [LARGE SCALE GENOMIC DNA]</scope>
    <source>
        <strain evidence="6 7">ATCC 23126</strain>
    </source>
</reference>
<comment type="caution">
    <text evidence="6">The sequence shown here is derived from an EMBL/GenBank/DDBJ whole genome shotgun (WGS) entry which is preliminary data.</text>
</comment>
<evidence type="ECO:0000259" key="5">
    <source>
        <dbReference type="Pfam" id="PF06803"/>
    </source>
</evidence>
<dbReference type="Proteomes" id="UP000576082">
    <property type="component" value="Unassembled WGS sequence"/>
</dbReference>
<dbReference type="GO" id="GO:0012505">
    <property type="term" value="C:endomembrane system"/>
    <property type="evidence" value="ECO:0007669"/>
    <property type="project" value="UniProtKB-SubCell"/>
</dbReference>
<evidence type="ECO:0000256" key="4">
    <source>
        <dbReference type="ARBA" id="ARBA00023136"/>
    </source>
</evidence>
<feature type="domain" description="DUF1232" evidence="5">
    <location>
        <begin position="62"/>
        <end position="96"/>
    </location>
</feature>
<keyword evidence="3" id="KW-1133">Transmembrane helix</keyword>
<dbReference type="Pfam" id="PF06803">
    <property type="entry name" value="DUF1232"/>
    <property type="match status" value="1"/>
</dbReference>
<comment type="subcellular location">
    <subcellularLocation>
        <location evidence="1">Endomembrane system</location>
        <topology evidence="1">Multi-pass membrane protein</topology>
    </subcellularLocation>
</comment>
<dbReference type="AlphaFoldDB" id="A0A7X9RYX0"/>
<gene>
    <name evidence="6" type="ORF">HHU12_24595</name>
</gene>
<name>A0A7X9RYX0_9BACT</name>
<organism evidence="6 7">
    <name type="scientific">Flammeovirga aprica JL-4</name>
    <dbReference type="NCBI Taxonomy" id="694437"/>
    <lineage>
        <taxon>Bacteria</taxon>
        <taxon>Pseudomonadati</taxon>
        <taxon>Bacteroidota</taxon>
        <taxon>Cytophagia</taxon>
        <taxon>Cytophagales</taxon>
        <taxon>Flammeovirgaceae</taxon>
        <taxon>Flammeovirga</taxon>
    </lineage>
</organism>
<dbReference type="RefSeq" id="WP_169659392.1">
    <property type="nucleotide sequence ID" value="NZ_JABANE010000088.1"/>
</dbReference>
<evidence type="ECO:0000256" key="2">
    <source>
        <dbReference type="ARBA" id="ARBA00022692"/>
    </source>
</evidence>
<keyword evidence="7" id="KW-1185">Reference proteome</keyword>
<evidence type="ECO:0000256" key="1">
    <source>
        <dbReference type="ARBA" id="ARBA00004127"/>
    </source>
</evidence>